<evidence type="ECO:0000259" key="2">
    <source>
        <dbReference type="PROSITE" id="PS50026"/>
    </source>
</evidence>
<dbReference type="Pfam" id="PF00095">
    <property type="entry name" value="WAP"/>
    <property type="match status" value="2"/>
</dbReference>
<name>A0AAV2IB25_LYMST</name>
<comment type="caution">
    <text evidence="4">The sequence shown here is derived from an EMBL/GenBank/DDBJ whole genome shotgun (WGS) entry which is preliminary data.</text>
</comment>
<dbReference type="Proteomes" id="UP001497497">
    <property type="component" value="Unassembled WGS sequence"/>
</dbReference>
<dbReference type="SMART" id="SM00217">
    <property type="entry name" value="WAP"/>
    <property type="match status" value="2"/>
</dbReference>
<evidence type="ECO:0000259" key="3">
    <source>
        <dbReference type="PROSITE" id="PS51390"/>
    </source>
</evidence>
<dbReference type="PROSITE" id="PS00022">
    <property type="entry name" value="EGF_1"/>
    <property type="match status" value="1"/>
</dbReference>
<feature type="domain" description="EGF-like" evidence="2">
    <location>
        <begin position="2"/>
        <end position="38"/>
    </location>
</feature>
<evidence type="ECO:0000313" key="5">
    <source>
        <dbReference type="Proteomes" id="UP001497497"/>
    </source>
</evidence>
<dbReference type="InterPro" id="IPR000742">
    <property type="entry name" value="EGF"/>
</dbReference>
<dbReference type="PROSITE" id="PS50026">
    <property type="entry name" value="EGF_3"/>
    <property type="match status" value="1"/>
</dbReference>
<dbReference type="PROSITE" id="PS01186">
    <property type="entry name" value="EGF_2"/>
    <property type="match status" value="1"/>
</dbReference>
<dbReference type="Pfam" id="PF00008">
    <property type="entry name" value="EGF"/>
    <property type="match status" value="1"/>
</dbReference>
<dbReference type="EMBL" id="CAXITT010000591">
    <property type="protein sequence ID" value="CAL1544036.1"/>
    <property type="molecule type" value="Genomic_DNA"/>
</dbReference>
<dbReference type="PRINTS" id="PR00003">
    <property type="entry name" value="4DISULPHCORE"/>
</dbReference>
<protein>
    <submittedName>
        <fullName evidence="4">Uncharacterized protein</fullName>
    </submittedName>
</protein>
<dbReference type="SUPFAM" id="SSF57256">
    <property type="entry name" value="Elafin-like"/>
    <property type="match status" value="2"/>
</dbReference>
<feature type="domain" description="WAP" evidence="3">
    <location>
        <begin position="200"/>
        <end position="244"/>
    </location>
</feature>
<evidence type="ECO:0000313" key="4">
    <source>
        <dbReference type="EMBL" id="CAL1544036.1"/>
    </source>
</evidence>
<dbReference type="Gene3D" id="4.10.75.10">
    <property type="entry name" value="Elafin-like"/>
    <property type="match status" value="2"/>
</dbReference>
<gene>
    <name evidence="4" type="ORF">GSLYS_00017549001</name>
</gene>
<dbReference type="Gene3D" id="2.10.25.10">
    <property type="entry name" value="Laminin"/>
    <property type="match status" value="1"/>
</dbReference>
<keyword evidence="1" id="KW-1015">Disulfide bond</keyword>
<keyword evidence="5" id="KW-1185">Reference proteome</keyword>
<keyword evidence="1" id="KW-0245">EGF-like domain</keyword>
<sequence length="471" mass="51203">NVFDPCRGFLCFNGGYCIAPADAPYCSCPPGFSGQRCEIVLGGQKPGLCPRVSDADPRCIGVLCRSDRDCRGSQKCCRNNCGDNVCAVPDFVQPPSVNISNPCATIRCTSDTECRVVFKCGTCEPTVQCVSRNLIDDRIDFQCRRRGYQEALLVDGPIPSSPYTALQCRGPYATSRCPRGSTCVDDQRGGGSCCRGFAQVPEKPGSCPSGDVSVCGGIFCENDYDCPDDRKCCAGCGRLCTPPVPPVVCDPPCRRGFTCDLRAPYCPPGRACILILVAQCIRNECLKCRSDERCVQTGYGDRYQCVSRNLCGPRPCPPNQDCVYVGNECPAPRPGDLAERKCRDVYECRKVDQCNGCPRGYVCINTGIVCVTAPCPSFQCVRDNECGGCRPGQRCREVLACRPPQPCQSVFQCTDDKSVEPLPPFCPLACSHLSRCVVFQPKCYHGDSRTGCQAVPDYRCLPLWIKGGDDS</sequence>
<evidence type="ECO:0000256" key="1">
    <source>
        <dbReference type="PROSITE-ProRule" id="PRU00076"/>
    </source>
</evidence>
<comment type="caution">
    <text evidence="1">Lacks conserved residue(s) required for the propagation of feature annotation.</text>
</comment>
<dbReference type="InterPro" id="IPR008197">
    <property type="entry name" value="WAP_dom"/>
</dbReference>
<accession>A0AAV2IB25</accession>
<dbReference type="PROSITE" id="PS51390">
    <property type="entry name" value="WAP"/>
    <property type="match status" value="2"/>
</dbReference>
<dbReference type="GO" id="GO:0005576">
    <property type="term" value="C:extracellular region"/>
    <property type="evidence" value="ECO:0007669"/>
    <property type="project" value="InterPro"/>
</dbReference>
<dbReference type="SUPFAM" id="SSF57196">
    <property type="entry name" value="EGF/Laminin"/>
    <property type="match status" value="1"/>
</dbReference>
<feature type="domain" description="WAP" evidence="3">
    <location>
        <begin position="42"/>
        <end position="90"/>
    </location>
</feature>
<dbReference type="GO" id="GO:0030414">
    <property type="term" value="F:peptidase inhibitor activity"/>
    <property type="evidence" value="ECO:0007669"/>
    <property type="project" value="InterPro"/>
</dbReference>
<feature type="non-terminal residue" evidence="4">
    <location>
        <position position="1"/>
    </location>
</feature>
<dbReference type="SMART" id="SM00181">
    <property type="entry name" value="EGF"/>
    <property type="match status" value="1"/>
</dbReference>
<feature type="disulfide bond" evidence="1">
    <location>
        <begin position="28"/>
        <end position="37"/>
    </location>
</feature>
<dbReference type="InterPro" id="IPR036645">
    <property type="entry name" value="Elafin-like_sf"/>
</dbReference>
<reference evidence="4 5" key="1">
    <citation type="submission" date="2024-04" db="EMBL/GenBank/DDBJ databases">
        <authorList>
            <consortium name="Genoscope - CEA"/>
            <person name="William W."/>
        </authorList>
    </citation>
    <scope>NUCLEOTIDE SEQUENCE [LARGE SCALE GENOMIC DNA]</scope>
</reference>
<proteinExistence type="predicted"/>
<organism evidence="4 5">
    <name type="scientific">Lymnaea stagnalis</name>
    <name type="common">Great pond snail</name>
    <name type="synonym">Helix stagnalis</name>
    <dbReference type="NCBI Taxonomy" id="6523"/>
    <lineage>
        <taxon>Eukaryota</taxon>
        <taxon>Metazoa</taxon>
        <taxon>Spiralia</taxon>
        <taxon>Lophotrochozoa</taxon>
        <taxon>Mollusca</taxon>
        <taxon>Gastropoda</taxon>
        <taxon>Heterobranchia</taxon>
        <taxon>Euthyneura</taxon>
        <taxon>Panpulmonata</taxon>
        <taxon>Hygrophila</taxon>
        <taxon>Lymnaeoidea</taxon>
        <taxon>Lymnaeidae</taxon>
        <taxon>Lymnaea</taxon>
    </lineage>
</organism>
<dbReference type="AlphaFoldDB" id="A0AAV2IB25"/>